<sequence length="714" mass="79686">MNVRTGERVRINGRPYLVSRSTELGRVFVAVDNGNEMSISTSAQRQMIGDGRMTSEAAAQALDRFTQNAMQTDWSAFSEVEQMKARRRQPYVKAVDDLDFRVRDKAEHRKEAIAQAHATSPIPLSKMPSLFSVNRWWKKWLASGRDIRALVPGDAAKGNRTPRLPKWVHEEIERAIDEAYACDPPGSIAAAQERARDLVLLRASREGLPLPVGAKEIIGKHVVKRAIAKRSRYELDVVRYGRRQADRNAAMVGAGPSAERYFQEVEIDHSVLDLLVVDEDGIVLGTPYITILIDRYTRMILGFSLSFVPPSWVSVMDALQMAVLPKEPVIDRICRGRERPEKDWPVVGVPATLFVDRGAEFRSVSMQGCEQALGMTVVDLPPGGPEKKGKVERSFGIFNKKVFHRTPGTKFASVAQRKKNNHDAEGQACLTLGHVRWCILHHIVDVYNQEKHPRTGQKPIDRWNASVDAHGPLPGPDPETIGQYVGVTPVRKLTREGIRYETLRWNSNALQALRDRQGNGDVVVRIDNNDLSVAWALDETSGRWIPGDLVSGDGVDGMSLDEFKQGRKARRAAESFDADDELSKARARERIRGSIDEVRKAPDKRKAPRPFRKDGRKAAEHVRPDRFDPEASALPMADHDMDVAPDLATQDARGPWRETVLPPLAAARQHVPAVRPPKIDDDEANAASVETPEPSPALPSRPPLAQPFTITRRK</sequence>
<gene>
    <name evidence="1" type="ORF">OXU80_17820</name>
</gene>
<organism evidence="1 2">
    <name type="scientific">Antarcticirhabdus aurantiaca</name>
    <dbReference type="NCBI Taxonomy" id="2606717"/>
    <lineage>
        <taxon>Bacteria</taxon>
        <taxon>Pseudomonadati</taxon>
        <taxon>Pseudomonadota</taxon>
        <taxon>Alphaproteobacteria</taxon>
        <taxon>Hyphomicrobiales</taxon>
        <taxon>Aurantimonadaceae</taxon>
        <taxon>Antarcticirhabdus</taxon>
    </lineage>
</organism>
<dbReference type="EMBL" id="CP113520">
    <property type="protein sequence ID" value="WAJ26712.1"/>
    <property type="molecule type" value="Genomic_DNA"/>
</dbReference>
<name>A0ACD4NIM6_9HYPH</name>
<evidence type="ECO:0000313" key="2">
    <source>
        <dbReference type="Proteomes" id="UP001163223"/>
    </source>
</evidence>
<proteinExistence type="predicted"/>
<protein>
    <submittedName>
        <fullName evidence="1">Mu transposase C-terminal domain-containing protein</fullName>
    </submittedName>
</protein>
<dbReference type="Proteomes" id="UP001163223">
    <property type="component" value="Chromosome"/>
</dbReference>
<accession>A0ACD4NIM6</accession>
<evidence type="ECO:0000313" key="1">
    <source>
        <dbReference type="EMBL" id="WAJ26712.1"/>
    </source>
</evidence>
<keyword evidence="2" id="KW-1185">Reference proteome</keyword>
<reference evidence="1" key="1">
    <citation type="submission" date="2022-11" db="EMBL/GenBank/DDBJ databases">
        <title>beta-Carotene-producing bacterium, Jeongeuplla avenae sp. nov., alleviates the salt stress of Arabidopsis seedlings.</title>
        <authorList>
            <person name="Jiang L."/>
            <person name="Lee J."/>
        </authorList>
    </citation>
    <scope>NUCLEOTIDE SEQUENCE</scope>
    <source>
        <strain evidence="1">DY_R2A_6</strain>
    </source>
</reference>